<dbReference type="Gene3D" id="2.30.30.830">
    <property type="match status" value="1"/>
</dbReference>
<dbReference type="EMBL" id="SHKM01000002">
    <property type="protein sequence ID" value="RZT76109.1"/>
    <property type="molecule type" value="Genomic_DNA"/>
</dbReference>
<gene>
    <name evidence="1" type="ORF">EV678_1981</name>
</gene>
<dbReference type="InterPro" id="IPR007446">
    <property type="entry name" value="PilP"/>
</dbReference>
<name>A0ABY0ILQ1_9RHOO</name>
<dbReference type="Pfam" id="PF04351">
    <property type="entry name" value="PilP"/>
    <property type="match status" value="1"/>
</dbReference>
<evidence type="ECO:0000313" key="2">
    <source>
        <dbReference type="Proteomes" id="UP000292136"/>
    </source>
</evidence>
<evidence type="ECO:0000313" key="1">
    <source>
        <dbReference type="EMBL" id="RZT76109.1"/>
    </source>
</evidence>
<proteinExistence type="predicted"/>
<dbReference type="PIRSF" id="PIRSF016481">
    <property type="entry name" value="Pilus_assembly_PilP"/>
    <property type="match status" value="1"/>
</dbReference>
<dbReference type="PROSITE" id="PS51257">
    <property type="entry name" value="PROKAR_LIPOPROTEIN"/>
    <property type="match status" value="1"/>
</dbReference>
<protein>
    <submittedName>
        <fullName evidence="1">Type IV pilus assembly protein PilP</fullName>
    </submittedName>
</protein>
<accession>A0ABY0ILQ1</accession>
<dbReference type="RefSeq" id="WP_130459407.1">
    <property type="nucleotide sequence ID" value="NZ_SHKM01000002.1"/>
</dbReference>
<comment type="caution">
    <text evidence="1">The sequence shown here is derived from an EMBL/GenBank/DDBJ whole genome shotgun (WGS) entry which is preliminary data.</text>
</comment>
<dbReference type="Proteomes" id="UP000292136">
    <property type="component" value="Unassembled WGS sequence"/>
</dbReference>
<reference evidence="1 2" key="1">
    <citation type="submission" date="2019-02" db="EMBL/GenBank/DDBJ databases">
        <title>Genomic Encyclopedia of Type Strains, Phase IV (KMG-IV): sequencing the most valuable type-strain genomes for metagenomic binning, comparative biology and taxonomic classification.</title>
        <authorList>
            <person name="Goeker M."/>
        </authorList>
    </citation>
    <scope>NUCLEOTIDE SEQUENCE [LARGE SCALE GENOMIC DNA]</scope>
    <source>
        <strain evidence="1 2">DSM 21223</strain>
    </source>
</reference>
<sequence>MSNRRLAIGASVLVLALGGCGDGEHEDLKQWMQESTKDLKGRVAPLPEMKPYEAVAYDAAGNIDPFKAAKLNPANKAGGGGLLPDFNRPKEALEAYPLESLKYVGFLYRGKLANGIVLADSSLHQVKIGNYMGQNFGIITNIDETQIVLRELVQESSGDWVERVSSLQLQETGDGK</sequence>
<organism evidence="1 2">
    <name type="scientific">Azospira oryzae</name>
    <dbReference type="NCBI Taxonomy" id="146939"/>
    <lineage>
        <taxon>Bacteria</taxon>
        <taxon>Pseudomonadati</taxon>
        <taxon>Pseudomonadota</taxon>
        <taxon>Betaproteobacteria</taxon>
        <taxon>Rhodocyclales</taxon>
        <taxon>Rhodocyclaceae</taxon>
        <taxon>Azospira</taxon>
    </lineage>
</organism>
<keyword evidence="2" id="KW-1185">Reference proteome</keyword>